<reference evidence="2" key="1">
    <citation type="submission" date="2011-02" db="EMBL/GenBank/DDBJ databases">
        <title>The complete genome of Planctomyces brasiliensis DSM 5305.</title>
        <authorList>
            <person name="Lucas S."/>
            <person name="Copeland A."/>
            <person name="Lapidus A."/>
            <person name="Bruce D."/>
            <person name="Goodwin L."/>
            <person name="Pitluck S."/>
            <person name="Kyrpides N."/>
            <person name="Mavromatis K."/>
            <person name="Pagani I."/>
            <person name="Ivanova N."/>
            <person name="Ovchinnikova G."/>
            <person name="Lu M."/>
            <person name="Detter J.C."/>
            <person name="Han C."/>
            <person name="Land M."/>
            <person name="Hauser L."/>
            <person name="Markowitz V."/>
            <person name="Cheng J.-F."/>
            <person name="Hugenholtz P."/>
            <person name="Woyke T."/>
            <person name="Wu D."/>
            <person name="Tindall B."/>
            <person name="Pomrenke H.G."/>
            <person name="Brambilla E."/>
            <person name="Klenk H.-P."/>
            <person name="Eisen J.A."/>
        </authorList>
    </citation>
    <scope>NUCLEOTIDE SEQUENCE [LARGE SCALE GENOMIC DNA]</scope>
    <source>
        <strain evidence="2">ATCC 49424 / DSM 5305 / JCM 21570 / NBRC 103401 / IFAM 1448</strain>
    </source>
</reference>
<dbReference type="EMBL" id="CP002546">
    <property type="protein sequence ID" value="ADY60331.1"/>
    <property type="molecule type" value="Genomic_DNA"/>
</dbReference>
<dbReference type="InterPro" id="IPR023213">
    <property type="entry name" value="CAT-like_dom_sf"/>
</dbReference>
<name>F0SSL5_RUBBR</name>
<dbReference type="Gene3D" id="3.30.559.10">
    <property type="entry name" value="Chloramphenicol acetyltransferase-like domain"/>
    <property type="match status" value="1"/>
</dbReference>
<dbReference type="STRING" id="756272.Plabr_2731"/>
<evidence type="ECO:0000313" key="2">
    <source>
        <dbReference type="Proteomes" id="UP000006860"/>
    </source>
</evidence>
<dbReference type="OrthoDB" id="232867at2"/>
<dbReference type="InterPro" id="IPR052058">
    <property type="entry name" value="Alcohol_O-acetyltransferase"/>
</dbReference>
<dbReference type="PANTHER" id="PTHR28037">
    <property type="entry name" value="ALCOHOL O-ACETYLTRANSFERASE 1-RELATED"/>
    <property type="match status" value="1"/>
</dbReference>
<gene>
    <name evidence="1" type="ordered locus">Plabr_2731</name>
</gene>
<dbReference type="SUPFAM" id="SSF52777">
    <property type="entry name" value="CoA-dependent acyltransferases"/>
    <property type="match status" value="2"/>
</dbReference>
<dbReference type="eggNOG" id="COG1020">
    <property type="taxonomic scope" value="Bacteria"/>
</dbReference>
<dbReference type="KEGG" id="pbs:Plabr_2731"/>
<dbReference type="Gene3D" id="3.30.559.30">
    <property type="entry name" value="Nonribosomal peptide synthetase, condensation domain"/>
    <property type="match status" value="1"/>
</dbReference>
<evidence type="ECO:0000313" key="1">
    <source>
        <dbReference type="EMBL" id="ADY60331.1"/>
    </source>
</evidence>
<protein>
    <submittedName>
        <fullName evidence="1">Condensation domain protein</fullName>
    </submittedName>
</protein>
<organism evidence="1 2">
    <name type="scientific">Rubinisphaera brasiliensis (strain ATCC 49424 / DSM 5305 / JCM 21570 / IAM 15109 / NBRC 103401 / IFAM 1448)</name>
    <name type="common">Planctomyces brasiliensis</name>
    <dbReference type="NCBI Taxonomy" id="756272"/>
    <lineage>
        <taxon>Bacteria</taxon>
        <taxon>Pseudomonadati</taxon>
        <taxon>Planctomycetota</taxon>
        <taxon>Planctomycetia</taxon>
        <taxon>Planctomycetales</taxon>
        <taxon>Planctomycetaceae</taxon>
        <taxon>Rubinisphaera</taxon>
    </lineage>
</organism>
<accession>F0SSL5</accession>
<keyword evidence="2" id="KW-1185">Reference proteome</keyword>
<proteinExistence type="predicted"/>
<dbReference type="AlphaFoldDB" id="F0SSL5"/>
<sequence>MSAASSAIPAPPTSFKKPCASEKTGVLNEEKLWPLPLTAYEQYMWTDDRPSHPMVFCIEVLLEGTLERPALESALKRALVRHPLLRAQIQKRFARQPAWVAADKTPELQWFTPIEYKNASRPPFLNLRNEPGLRMWAVDDKREPRFVFQFHHAAVDGVGAIEFIGDLLALYAQQTSAEGDEVPELEPIDFEKLHLRGKLGFLSRSRGDWIPGFARYTWENISQFPAALVGSKQNDEPSTRGIPPYVTRILDNTVLQAVKNEAARRGVTPNEIYTAIMLQTFARWNETQRAGRKPGLLRLCMPISLRSPELDDCPSANIISYMLINCPRRVFDDFNETLRHVHRMSLDIIGTPNGPTFVRNLAFLRKVPGAIPFMTNAPLCFGTGILANVGDVRRQFRSRFPLVRGRVKAGNLVMAGLLGAAPVRRRSGVATSVGTYGRRLFINMNFDRHLLSRSDAERLIDLFVSGLMERVSGEKIVPGSNFSSPK</sequence>
<dbReference type="HOGENOM" id="CLU_561268_0_0_0"/>
<dbReference type="Proteomes" id="UP000006860">
    <property type="component" value="Chromosome"/>
</dbReference>
<dbReference type="PANTHER" id="PTHR28037:SF1">
    <property type="entry name" value="ALCOHOL O-ACETYLTRANSFERASE 1-RELATED"/>
    <property type="match status" value="1"/>
</dbReference>